<keyword evidence="2" id="KW-1185">Reference proteome</keyword>
<protein>
    <submittedName>
        <fullName evidence="1">Uncharacterized protein</fullName>
    </submittedName>
</protein>
<sequence>MEPLDVNGKVASRFAWFLKSTEEHDEAADGAANCADQPFHLMDRNATWVVDRPATAEDDDGEVSDEYPRDGNSLTGLAGCDGKDSAMYYWALRKFVYELNKRFLMRGTKEKNDMLKAVSQKFCAAAGRCHVRQDKIKDEVEEWSLSIVQDLLRRQSCPYSVYELKNFGIDLNGVVTAIRIRAAESKKITAKEKPSEAK</sequence>
<gene>
    <name evidence="1" type="ORF">CYMTET_22886</name>
</gene>
<proteinExistence type="predicted"/>
<evidence type="ECO:0000313" key="1">
    <source>
        <dbReference type="EMBL" id="KAK3268619.1"/>
    </source>
</evidence>
<organism evidence="1 2">
    <name type="scientific">Cymbomonas tetramitiformis</name>
    <dbReference type="NCBI Taxonomy" id="36881"/>
    <lineage>
        <taxon>Eukaryota</taxon>
        <taxon>Viridiplantae</taxon>
        <taxon>Chlorophyta</taxon>
        <taxon>Pyramimonadophyceae</taxon>
        <taxon>Pyramimonadales</taxon>
        <taxon>Pyramimonadaceae</taxon>
        <taxon>Cymbomonas</taxon>
    </lineage>
</organism>
<dbReference type="EMBL" id="LGRX02011710">
    <property type="protein sequence ID" value="KAK3268619.1"/>
    <property type="molecule type" value="Genomic_DNA"/>
</dbReference>
<reference evidence="1 2" key="1">
    <citation type="journal article" date="2015" name="Genome Biol. Evol.">
        <title>Comparative Genomics of a Bacterivorous Green Alga Reveals Evolutionary Causalities and Consequences of Phago-Mixotrophic Mode of Nutrition.</title>
        <authorList>
            <person name="Burns J.A."/>
            <person name="Paasch A."/>
            <person name="Narechania A."/>
            <person name="Kim E."/>
        </authorList>
    </citation>
    <scope>NUCLEOTIDE SEQUENCE [LARGE SCALE GENOMIC DNA]</scope>
    <source>
        <strain evidence="1 2">PLY_AMNH</strain>
    </source>
</reference>
<dbReference type="AlphaFoldDB" id="A0AAE0FZ18"/>
<name>A0AAE0FZ18_9CHLO</name>
<dbReference type="Proteomes" id="UP001190700">
    <property type="component" value="Unassembled WGS sequence"/>
</dbReference>
<evidence type="ECO:0000313" key="2">
    <source>
        <dbReference type="Proteomes" id="UP001190700"/>
    </source>
</evidence>
<accession>A0AAE0FZ18</accession>
<comment type="caution">
    <text evidence="1">The sequence shown here is derived from an EMBL/GenBank/DDBJ whole genome shotgun (WGS) entry which is preliminary data.</text>
</comment>